<evidence type="ECO:0000313" key="3">
    <source>
        <dbReference type="Proteomes" id="UP001501475"/>
    </source>
</evidence>
<accession>A0ABN2KNL4</accession>
<name>A0ABN2KNL4_9MICO</name>
<gene>
    <name evidence="2" type="ORF">GCM10009810_18810</name>
</gene>
<dbReference type="Pfam" id="PF00583">
    <property type="entry name" value="Acetyltransf_1"/>
    <property type="match status" value="1"/>
</dbReference>
<keyword evidence="3" id="KW-1185">Reference proteome</keyword>
<dbReference type="Proteomes" id="UP001501475">
    <property type="component" value="Unassembled WGS sequence"/>
</dbReference>
<feature type="domain" description="N-acetyltransferase" evidence="1">
    <location>
        <begin position="114"/>
        <end position="193"/>
    </location>
</feature>
<organism evidence="2 3">
    <name type="scientific">Nostocoides vanveenii</name>
    <dbReference type="NCBI Taxonomy" id="330835"/>
    <lineage>
        <taxon>Bacteria</taxon>
        <taxon>Bacillati</taxon>
        <taxon>Actinomycetota</taxon>
        <taxon>Actinomycetes</taxon>
        <taxon>Micrococcales</taxon>
        <taxon>Intrasporangiaceae</taxon>
        <taxon>Nostocoides</taxon>
    </lineage>
</organism>
<evidence type="ECO:0000313" key="2">
    <source>
        <dbReference type="EMBL" id="GAA1759597.1"/>
    </source>
</evidence>
<evidence type="ECO:0000259" key="1">
    <source>
        <dbReference type="Pfam" id="PF00583"/>
    </source>
</evidence>
<dbReference type="EMBL" id="BAAAPN010000045">
    <property type="protein sequence ID" value="GAA1759597.1"/>
    <property type="molecule type" value="Genomic_DNA"/>
</dbReference>
<comment type="caution">
    <text evidence="2">The sequence shown here is derived from an EMBL/GenBank/DDBJ whole genome shotgun (WGS) entry which is preliminary data.</text>
</comment>
<sequence>MQPGRHADHLAGFPEPVPTLPTLAVCLHPRLARFVTSAAACVADKAPCELRDGTPAWIFPLLPTDREQLAAEFEELSPDSVRRRFLRPVVHLTEEMLRHLVDDVDGIDHVALVLAVDVDHDLVPVAIARIVRYADQPESADLAVTVKDDWQDLGCASLLLRELIARRPVGVTRIVTEVLIDNPASLAMLRRLGPTQTQPAEGGVYDVVVDLSGSERLAGDADEPIAPLLRPEHRERRRLLQTRDLVCPWFA</sequence>
<dbReference type="InterPro" id="IPR000182">
    <property type="entry name" value="GNAT_dom"/>
</dbReference>
<proteinExistence type="predicted"/>
<dbReference type="Gene3D" id="3.40.630.30">
    <property type="match status" value="1"/>
</dbReference>
<reference evidence="2 3" key="1">
    <citation type="journal article" date="2019" name="Int. J. Syst. Evol. Microbiol.">
        <title>The Global Catalogue of Microorganisms (GCM) 10K type strain sequencing project: providing services to taxonomists for standard genome sequencing and annotation.</title>
        <authorList>
            <consortium name="The Broad Institute Genomics Platform"/>
            <consortium name="The Broad Institute Genome Sequencing Center for Infectious Disease"/>
            <person name="Wu L."/>
            <person name="Ma J."/>
        </authorList>
    </citation>
    <scope>NUCLEOTIDE SEQUENCE [LARGE SCALE GENOMIC DNA]</scope>
    <source>
        <strain evidence="2 3">JCM 15591</strain>
    </source>
</reference>
<protein>
    <recommendedName>
        <fullName evidence="1">N-acetyltransferase domain-containing protein</fullName>
    </recommendedName>
</protein>
<dbReference type="SUPFAM" id="SSF55729">
    <property type="entry name" value="Acyl-CoA N-acyltransferases (Nat)"/>
    <property type="match status" value="1"/>
</dbReference>
<dbReference type="InterPro" id="IPR016181">
    <property type="entry name" value="Acyl_CoA_acyltransferase"/>
</dbReference>